<dbReference type="EMBL" id="CP034852">
    <property type="protein sequence ID" value="QCI26983.1"/>
    <property type="molecule type" value="Genomic_DNA"/>
</dbReference>
<keyword evidence="8" id="KW-1185">Reference proteome</keyword>
<evidence type="ECO:0000256" key="5">
    <source>
        <dbReference type="ARBA" id="ARBA00030734"/>
    </source>
</evidence>
<dbReference type="AlphaFoldDB" id="A0A4D6YFS2"/>
<dbReference type="CDD" id="cd06257">
    <property type="entry name" value="DnaJ"/>
    <property type="match status" value="1"/>
</dbReference>
<comment type="function">
    <text evidence="3">Co-chaperone involved in the maturation of iron-sulfur cluster-containing proteins. Seems to help targeting proteins to be folded toward HscA.</text>
</comment>
<keyword evidence="2" id="KW-0143">Chaperone</keyword>
<evidence type="ECO:0000256" key="3">
    <source>
        <dbReference type="ARBA" id="ARBA00025596"/>
    </source>
</evidence>
<evidence type="ECO:0000256" key="1">
    <source>
        <dbReference type="ARBA" id="ARBA00017570"/>
    </source>
</evidence>
<dbReference type="SUPFAM" id="SSF46565">
    <property type="entry name" value="Chaperone J-domain"/>
    <property type="match status" value="1"/>
</dbReference>
<dbReference type="PANTHER" id="PTHR14021:SF15">
    <property type="entry name" value="IRON-SULFUR CLUSTER CO-CHAPERONE PROTEIN HSCB"/>
    <property type="match status" value="1"/>
</dbReference>
<sequence length="163" mass="20459">MNYFQMFNFPVIFNLNIQEIKKKFYQLQKKYHPDLSIYNKKEKNINKLLLLSSTVNKAYNILKNPITRAEYLISLYTKKEDTKLKQHTQRKFLKLQFQLYEKFEYLKKKKQDLNIFYTEIKILEKKFFKKMEKKLYEKKWSEANIYLEQLKYFYQFQKFIYKK</sequence>
<dbReference type="PROSITE" id="PS50076">
    <property type="entry name" value="DNAJ_2"/>
    <property type="match status" value="1"/>
</dbReference>
<dbReference type="SUPFAM" id="SSF47144">
    <property type="entry name" value="HSC20 (HSCB), C-terminal oligomerisation domain"/>
    <property type="match status" value="1"/>
</dbReference>
<dbReference type="NCBIfam" id="TIGR00714">
    <property type="entry name" value="hscB"/>
    <property type="match status" value="1"/>
</dbReference>
<evidence type="ECO:0000256" key="4">
    <source>
        <dbReference type="ARBA" id="ARBA00025986"/>
    </source>
</evidence>
<name>A0A4D6YFS2_9GAMM</name>
<dbReference type="InterPro" id="IPR001623">
    <property type="entry name" value="DnaJ_domain"/>
</dbReference>
<dbReference type="RefSeq" id="WP_158353879.1">
    <property type="nucleotide sequence ID" value="NZ_CP034852.1"/>
</dbReference>
<dbReference type="InterPro" id="IPR036869">
    <property type="entry name" value="J_dom_sf"/>
</dbReference>
<evidence type="ECO:0000313" key="7">
    <source>
        <dbReference type="EMBL" id="QCI26983.1"/>
    </source>
</evidence>
<dbReference type="GO" id="GO:1990230">
    <property type="term" value="C:iron-sulfur cluster transfer complex"/>
    <property type="evidence" value="ECO:0007669"/>
    <property type="project" value="TreeGrafter"/>
</dbReference>
<accession>A0A4D6YFS2</accession>
<comment type="subunit">
    <text evidence="4">Interacts with HscA and stimulates its ATPase activity. Interacts with IscU.</text>
</comment>
<dbReference type="GO" id="GO:0051259">
    <property type="term" value="P:protein complex oligomerization"/>
    <property type="evidence" value="ECO:0007669"/>
    <property type="project" value="InterPro"/>
</dbReference>
<dbReference type="PANTHER" id="PTHR14021">
    <property type="entry name" value="IRON-SULFUR CLUSTER CO-CHAPERONE PROTEIN HSCB"/>
    <property type="match status" value="1"/>
</dbReference>
<feature type="domain" description="J" evidence="6">
    <location>
        <begin position="2"/>
        <end position="75"/>
    </location>
</feature>
<dbReference type="GO" id="GO:0044571">
    <property type="term" value="P:[2Fe-2S] cluster assembly"/>
    <property type="evidence" value="ECO:0007669"/>
    <property type="project" value="InterPro"/>
</dbReference>
<dbReference type="InterPro" id="IPR004640">
    <property type="entry name" value="HscB"/>
</dbReference>
<evidence type="ECO:0000256" key="2">
    <source>
        <dbReference type="ARBA" id="ARBA00023186"/>
    </source>
</evidence>
<dbReference type="GO" id="GO:0001671">
    <property type="term" value="F:ATPase activator activity"/>
    <property type="evidence" value="ECO:0007669"/>
    <property type="project" value="InterPro"/>
</dbReference>
<evidence type="ECO:0000259" key="6">
    <source>
        <dbReference type="PROSITE" id="PS50076"/>
    </source>
</evidence>
<proteinExistence type="predicted"/>
<dbReference type="OrthoDB" id="287587at2"/>
<dbReference type="Pfam" id="PF00226">
    <property type="entry name" value="DnaJ"/>
    <property type="match status" value="1"/>
</dbReference>
<protein>
    <recommendedName>
        <fullName evidence="1">Co-chaperone protein HscB</fullName>
    </recommendedName>
    <alternativeName>
        <fullName evidence="5">Hsc20</fullName>
    </alternativeName>
</protein>
<organism evidence="7 8">
    <name type="scientific">Buchnera aphidicola</name>
    <name type="common">Thelaxes californica</name>
    <dbReference type="NCBI Taxonomy" id="1315998"/>
    <lineage>
        <taxon>Bacteria</taxon>
        <taxon>Pseudomonadati</taxon>
        <taxon>Pseudomonadota</taxon>
        <taxon>Gammaproteobacteria</taxon>
        <taxon>Enterobacterales</taxon>
        <taxon>Erwiniaceae</taxon>
        <taxon>Buchnera</taxon>
    </lineage>
</organism>
<dbReference type="Gene3D" id="1.10.287.110">
    <property type="entry name" value="DnaJ domain"/>
    <property type="match status" value="1"/>
</dbReference>
<reference evidence="7 8" key="2">
    <citation type="submission" date="2019-05" db="EMBL/GenBank/DDBJ databases">
        <title>Genome evolution of the obligate endosymbiont Buchnera aphidicola.</title>
        <authorList>
            <person name="Moran N.A."/>
        </authorList>
    </citation>
    <scope>NUCLEOTIDE SEQUENCE [LARGE SCALE GENOMIC DNA]</scope>
    <source>
        <strain evidence="7 8">Tca</strain>
    </source>
</reference>
<dbReference type="Proteomes" id="UP000298782">
    <property type="component" value="Chromosome"/>
</dbReference>
<gene>
    <name evidence="7" type="primary">hscB</name>
    <name evidence="7" type="ORF">D9V80_02425</name>
</gene>
<reference evidence="7 8" key="1">
    <citation type="submission" date="2018-12" db="EMBL/GenBank/DDBJ databases">
        <authorList>
            <person name="Chong R.A."/>
        </authorList>
    </citation>
    <scope>NUCLEOTIDE SEQUENCE [LARGE SCALE GENOMIC DNA]</scope>
    <source>
        <strain evidence="7 8">Tca</strain>
    </source>
</reference>
<dbReference type="GO" id="GO:0051087">
    <property type="term" value="F:protein-folding chaperone binding"/>
    <property type="evidence" value="ECO:0007669"/>
    <property type="project" value="InterPro"/>
</dbReference>
<dbReference type="InterPro" id="IPR036386">
    <property type="entry name" value="HscB_C_sf"/>
</dbReference>
<evidence type="ECO:0000313" key="8">
    <source>
        <dbReference type="Proteomes" id="UP000298782"/>
    </source>
</evidence>